<dbReference type="CDD" id="cd07012">
    <property type="entry name" value="PBP2_Bug_TTT"/>
    <property type="match status" value="1"/>
</dbReference>
<feature type="chain" id="PRO_5020265659" evidence="2">
    <location>
        <begin position="32"/>
        <end position="336"/>
    </location>
</feature>
<dbReference type="Pfam" id="PF03401">
    <property type="entry name" value="TctC"/>
    <property type="match status" value="1"/>
</dbReference>
<dbReference type="PANTHER" id="PTHR42928">
    <property type="entry name" value="TRICARBOXYLATE-BINDING PROTEIN"/>
    <property type="match status" value="1"/>
</dbReference>
<accession>A0A4R1EPB6</accession>
<dbReference type="Gene3D" id="3.40.190.150">
    <property type="entry name" value="Bordetella uptake gene, domain 1"/>
    <property type="match status" value="1"/>
</dbReference>
<keyword evidence="2" id="KW-0732">Signal</keyword>
<proteinExistence type="inferred from homology"/>
<dbReference type="Gene3D" id="3.40.190.10">
    <property type="entry name" value="Periplasmic binding protein-like II"/>
    <property type="match status" value="1"/>
</dbReference>
<protein>
    <submittedName>
        <fullName evidence="3">Tripartite-type tricarboxylate transporter receptor subunit TctC</fullName>
    </submittedName>
</protein>
<dbReference type="InterPro" id="IPR005064">
    <property type="entry name" value="BUG"/>
</dbReference>
<organism evidence="3 4">
    <name type="scientific">Cocleimonas flava</name>
    <dbReference type="NCBI Taxonomy" id="634765"/>
    <lineage>
        <taxon>Bacteria</taxon>
        <taxon>Pseudomonadati</taxon>
        <taxon>Pseudomonadota</taxon>
        <taxon>Gammaproteobacteria</taxon>
        <taxon>Thiotrichales</taxon>
        <taxon>Thiotrichaceae</taxon>
        <taxon>Cocleimonas</taxon>
    </lineage>
</organism>
<dbReference type="Proteomes" id="UP000294887">
    <property type="component" value="Unassembled WGS sequence"/>
</dbReference>
<dbReference type="RefSeq" id="WP_207907158.1">
    <property type="nucleotide sequence ID" value="NZ_BAAAFU010000007.1"/>
</dbReference>
<comment type="similarity">
    <text evidence="1">Belongs to the UPF0065 (bug) family.</text>
</comment>
<gene>
    <name evidence="3" type="ORF">EV695_3865</name>
</gene>
<dbReference type="InterPro" id="IPR042100">
    <property type="entry name" value="Bug_dom1"/>
</dbReference>
<evidence type="ECO:0000313" key="3">
    <source>
        <dbReference type="EMBL" id="TCJ83127.1"/>
    </source>
</evidence>
<feature type="signal peptide" evidence="2">
    <location>
        <begin position="1"/>
        <end position="31"/>
    </location>
</feature>
<sequence length="336" mass="35468">MYLLKKIKMNKSKLLISAAMSVVFLSNSAFAADYPSRPISMIIPYGPGGATDISARTISEPLSKEVGKPLVMVNKAGAGGAIGSVAVQNAKADGYTMLFARVGTHTVNPAIKATLPYKLEDFRFVGIYEINPVACAVKADSDINSMEDLVARAKAKPGSVSYSSSGVGSLLQLAAAMVLKEFGLENPVKQATHLPMKGGGGAATAVLTGTATFVCTNSSALASFVKNKQLKPLLVTTAEPVAGFDAPTSKDLGKPNLEQLVGWTGVAGPDDLPDDIAASWGKWLGTATSNKEFKEKMEARGSVIRLMSPEESKEFINKQYNQFKALVDELGMRVEG</sequence>
<dbReference type="SUPFAM" id="SSF53850">
    <property type="entry name" value="Periplasmic binding protein-like II"/>
    <property type="match status" value="1"/>
</dbReference>
<dbReference type="PIRSF" id="PIRSF017082">
    <property type="entry name" value="YflP"/>
    <property type="match status" value="1"/>
</dbReference>
<keyword evidence="4" id="KW-1185">Reference proteome</keyword>
<dbReference type="EMBL" id="SMFQ01000005">
    <property type="protein sequence ID" value="TCJ83127.1"/>
    <property type="molecule type" value="Genomic_DNA"/>
</dbReference>
<dbReference type="AlphaFoldDB" id="A0A4R1EPB6"/>
<reference evidence="3 4" key="1">
    <citation type="submission" date="2019-03" db="EMBL/GenBank/DDBJ databases">
        <title>Genomic Encyclopedia of Type Strains, Phase IV (KMG-IV): sequencing the most valuable type-strain genomes for metagenomic binning, comparative biology and taxonomic classification.</title>
        <authorList>
            <person name="Goeker M."/>
        </authorList>
    </citation>
    <scope>NUCLEOTIDE SEQUENCE [LARGE SCALE GENOMIC DNA]</scope>
    <source>
        <strain evidence="3 4">DSM 24830</strain>
    </source>
</reference>
<dbReference type="PANTHER" id="PTHR42928:SF5">
    <property type="entry name" value="BLR1237 PROTEIN"/>
    <property type="match status" value="1"/>
</dbReference>
<comment type="caution">
    <text evidence="3">The sequence shown here is derived from an EMBL/GenBank/DDBJ whole genome shotgun (WGS) entry which is preliminary data.</text>
</comment>
<evidence type="ECO:0000313" key="4">
    <source>
        <dbReference type="Proteomes" id="UP000294887"/>
    </source>
</evidence>
<evidence type="ECO:0000256" key="2">
    <source>
        <dbReference type="SAM" id="SignalP"/>
    </source>
</evidence>
<evidence type="ECO:0000256" key="1">
    <source>
        <dbReference type="ARBA" id="ARBA00006987"/>
    </source>
</evidence>
<name>A0A4R1EPB6_9GAMM</name>
<keyword evidence="3" id="KW-0675">Receptor</keyword>